<accession>A0A6L3SNA6</accession>
<protein>
    <submittedName>
        <fullName evidence="1">Uncharacterized protein</fullName>
    </submittedName>
</protein>
<reference evidence="1 2" key="1">
    <citation type="submission" date="2019-09" db="EMBL/GenBank/DDBJ databases">
        <title>YIM 48816 draft genome.</title>
        <authorList>
            <person name="Jiang L."/>
        </authorList>
    </citation>
    <scope>NUCLEOTIDE SEQUENCE [LARGE SCALE GENOMIC DNA]</scope>
    <source>
        <strain evidence="1 2">YIM 48816</strain>
    </source>
</reference>
<gene>
    <name evidence="1" type="ORF">F6X53_31660</name>
</gene>
<proteinExistence type="predicted"/>
<comment type="caution">
    <text evidence="1">The sequence shown here is derived from an EMBL/GenBank/DDBJ whole genome shotgun (WGS) entry which is preliminary data.</text>
</comment>
<dbReference type="AlphaFoldDB" id="A0A6L3SNA6"/>
<organism evidence="1 2">
    <name type="scientific">Methylobacterium soli</name>
    <dbReference type="NCBI Taxonomy" id="553447"/>
    <lineage>
        <taxon>Bacteria</taxon>
        <taxon>Pseudomonadati</taxon>
        <taxon>Pseudomonadota</taxon>
        <taxon>Alphaproteobacteria</taxon>
        <taxon>Hyphomicrobiales</taxon>
        <taxon>Methylobacteriaceae</taxon>
        <taxon>Methylobacterium</taxon>
    </lineage>
</organism>
<dbReference type="Proteomes" id="UP000474159">
    <property type="component" value="Unassembled WGS sequence"/>
</dbReference>
<evidence type="ECO:0000313" key="2">
    <source>
        <dbReference type="Proteomes" id="UP000474159"/>
    </source>
</evidence>
<evidence type="ECO:0000313" key="1">
    <source>
        <dbReference type="EMBL" id="KAB1068511.1"/>
    </source>
</evidence>
<dbReference type="EMBL" id="VZZK01000088">
    <property type="protein sequence ID" value="KAB1068511.1"/>
    <property type="molecule type" value="Genomic_DNA"/>
</dbReference>
<dbReference type="RefSeq" id="WP_151005859.1">
    <property type="nucleotide sequence ID" value="NZ_BPQY01000534.1"/>
</dbReference>
<name>A0A6L3SNA6_9HYPH</name>
<sequence>MDRLHQQGVLLGRKRALAQAFPPADNEPMPELIAQTLEQLEQALEKLLPPDVAIMQTATS</sequence>
<keyword evidence="2" id="KW-1185">Reference proteome</keyword>